<dbReference type="AlphaFoldDB" id="A0A8J7DWK8"/>
<protein>
    <submittedName>
        <fullName evidence="1">Uncharacterized protein</fullName>
    </submittedName>
</protein>
<gene>
    <name evidence="1" type="ORF">IQ249_09685</name>
</gene>
<accession>A0A8J7DWK8</accession>
<keyword evidence="2" id="KW-1185">Reference proteome</keyword>
<proteinExistence type="predicted"/>
<organism evidence="1 2">
    <name type="scientific">Lusitaniella coriacea LEGE 07157</name>
    <dbReference type="NCBI Taxonomy" id="945747"/>
    <lineage>
        <taxon>Bacteria</taxon>
        <taxon>Bacillati</taxon>
        <taxon>Cyanobacteriota</taxon>
        <taxon>Cyanophyceae</taxon>
        <taxon>Spirulinales</taxon>
        <taxon>Lusitaniellaceae</taxon>
        <taxon>Lusitaniella</taxon>
    </lineage>
</organism>
<sequence length="137" mass="15821">MDEINEFLEEIGDSLQEKWLAYYTANRLWLVASGMYKEQSFVQEINGVRQNASRPSSSFILGVVSILEPRLSQILPYWFKFNPNKEGLIQKLGLNFDPESVIAHRELESLRMQQTQAVLLPEAEENTDIEDNRTPCN</sequence>
<dbReference type="Proteomes" id="UP000654482">
    <property type="component" value="Unassembled WGS sequence"/>
</dbReference>
<name>A0A8J7DWK8_9CYAN</name>
<dbReference type="RefSeq" id="WP_194029261.1">
    <property type="nucleotide sequence ID" value="NZ_JADEWZ010000012.1"/>
</dbReference>
<dbReference type="Pfam" id="PF17265">
    <property type="entry name" value="DUF5331"/>
    <property type="match status" value="1"/>
</dbReference>
<reference evidence="1" key="1">
    <citation type="submission" date="2020-10" db="EMBL/GenBank/DDBJ databases">
        <authorList>
            <person name="Castelo-Branco R."/>
            <person name="Eusebio N."/>
            <person name="Adriana R."/>
            <person name="Vieira A."/>
            <person name="Brugerolle De Fraissinette N."/>
            <person name="Rezende De Castro R."/>
            <person name="Schneider M.P."/>
            <person name="Vasconcelos V."/>
            <person name="Leao P.N."/>
        </authorList>
    </citation>
    <scope>NUCLEOTIDE SEQUENCE</scope>
    <source>
        <strain evidence="1">LEGE 07157</strain>
    </source>
</reference>
<dbReference type="InterPro" id="IPR020346">
    <property type="entry name" value="Uncharacterised_15.3kDa"/>
</dbReference>
<dbReference type="EMBL" id="JADEWZ010000012">
    <property type="protein sequence ID" value="MBE9116165.1"/>
    <property type="molecule type" value="Genomic_DNA"/>
</dbReference>
<evidence type="ECO:0000313" key="1">
    <source>
        <dbReference type="EMBL" id="MBE9116165.1"/>
    </source>
</evidence>
<evidence type="ECO:0000313" key="2">
    <source>
        <dbReference type="Proteomes" id="UP000654482"/>
    </source>
</evidence>
<comment type="caution">
    <text evidence="1">The sequence shown here is derived from an EMBL/GenBank/DDBJ whole genome shotgun (WGS) entry which is preliminary data.</text>
</comment>